<dbReference type="Proteomes" id="UP001203058">
    <property type="component" value="Unassembled WGS sequence"/>
</dbReference>
<dbReference type="RefSeq" id="WP_241447100.1">
    <property type="nucleotide sequence ID" value="NZ_JAKZHW010000001.1"/>
</dbReference>
<evidence type="ECO:0000313" key="1">
    <source>
        <dbReference type="EMBL" id="MCH8616297.1"/>
    </source>
</evidence>
<keyword evidence="2" id="KW-1185">Reference proteome</keyword>
<sequence length="115" mass="12386">MFQILSIEAAGEATIECGELAARVAGLKRALRLLEPHGHGPACDEEDFLGLDFASESTRRCFDHRSERIVGAAAAGLDAVVNVRNEGQEPHPIAVDLVADAIREGLANLDELLRR</sequence>
<gene>
    <name evidence="1" type="ORF">LZ016_09315</name>
</gene>
<evidence type="ECO:0000313" key="2">
    <source>
        <dbReference type="Proteomes" id="UP001203058"/>
    </source>
</evidence>
<organism evidence="1 2">
    <name type="scientific">Sphingomonas telluris</name>
    <dbReference type="NCBI Taxonomy" id="2907998"/>
    <lineage>
        <taxon>Bacteria</taxon>
        <taxon>Pseudomonadati</taxon>
        <taxon>Pseudomonadota</taxon>
        <taxon>Alphaproteobacteria</taxon>
        <taxon>Sphingomonadales</taxon>
        <taxon>Sphingomonadaceae</taxon>
        <taxon>Sphingomonas</taxon>
    </lineage>
</organism>
<accession>A0ABS9VMV0</accession>
<proteinExistence type="predicted"/>
<comment type="caution">
    <text evidence="1">The sequence shown here is derived from an EMBL/GenBank/DDBJ whole genome shotgun (WGS) entry which is preliminary data.</text>
</comment>
<dbReference type="EMBL" id="JAKZHW010000001">
    <property type="protein sequence ID" value="MCH8616297.1"/>
    <property type="molecule type" value="Genomic_DNA"/>
</dbReference>
<reference evidence="1 2" key="1">
    <citation type="submission" date="2022-03" db="EMBL/GenBank/DDBJ databases">
        <authorList>
            <person name="Jo J.-H."/>
            <person name="Im W.-T."/>
        </authorList>
    </citation>
    <scope>NUCLEOTIDE SEQUENCE [LARGE SCALE GENOMIC DNA]</scope>
    <source>
        <strain evidence="1 2">SM33</strain>
    </source>
</reference>
<protein>
    <submittedName>
        <fullName evidence="1">Uncharacterized protein</fullName>
    </submittedName>
</protein>
<name>A0ABS9VMV0_9SPHN</name>